<gene>
    <name evidence="1" type="ORF">BW686_04115</name>
</gene>
<organism evidence="1 2">
    <name type="scientific">Pseudomonas syringae</name>
    <dbReference type="NCBI Taxonomy" id="317"/>
    <lineage>
        <taxon>Bacteria</taxon>
        <taxon>Pseudomonadati</taxon>
        <taxon>Pseudomonadota</taxon>
        <taxon>Gammaproteobacteria</taxon>
        <taxon>Pseudomonadales</taxon>
        <taxon>Pseudomonadaceae</taxon>
        <taxon>Pseudomonas</taxon>
    </lineage>
</organism>
<dbReference type="AlphaFoldDB" id="A0A244EVD8"/>
<comment type="caution">
    <text evidence="1">The sequence shown here is derived from an EMBL/GenBank/DDBJ whole genome shotgun (WGS) entry which is preliminary data.</text>
</comment>
<dbReference type="Proteomes" id="UP000195128">
    <property type="component" value="Unassembled WGS sequence"/>
</dbReference>
<sequence>MFAKTVVQTMYFRGIHRPFREQVRSHGLRPESKADACAECGESSIQQRSRLKSKTPWERACSRRQQFRRRIFAA</sequence>
<protein>
    <submittedName>
        <fullName evidence="1">Uncharacterized protein</fullName>
    </submittedName>
</protein>
<accession>A0A244EVD8</accession>
<evidence type="ECO:0000313" key="1">
    <source>
        <dbReference type="EMBL" id="OUM08515.1"/>
    </source>
</evidence>
<name>A0A244EVD8_PSESX</name>
<evidence type="ECO:0000313" key="2">
    <source>
        <dbReference type="Proteomes" id="UP000195128"/>
    </source>
</evidence>
<dbReference type="EMBL" id="MTSA01000003">
    <property type="protein sequence ID" value="OUM08515.1"/>
    <property type="molecule type" value="Genomic_DNA"/>
</dbReference>
<reference evidence="1 2" key="1">
    <citation type="submission" date="2017-01" db="EMBL/GenBank/DDBJ databases">
        <authorList>
            <person name="Mah S.A."/>
            <person name="Swanson W.J."/>
            <person name="Moy G.W."/>
            <person name="Vacquier V.D."/>
        </authorList>
    </citation>
    <scope>NUCLEOTIDE SEQUENCE [LARGE SCALE GENOMIC DNA]</scope>
    <source>
        <strain evidence="1">PDD-32b-74</strain>
    </source>
</reference>
<proteinExistence type="predicted"/>